<dbReference type="Proteomes" id="UP001610818">
    <property type="component" value="Unassembled WGS sequence"/>
</dbReference>
<keyword evidence="2" id="KW-1185">Reference proteome</keyword>
<accession>A0ABW7R7P6</accession>
<dbReference type="EMBL" id="JBIRGQ010000013">
    <property type="protein sequence ID" value="MFH8551581.1"/>
    <property type="molecule type" value="Genomic_DNA"/>
</dbReference>
<reference evidence="1 2" key="1">
    <citation type="submission" date="2024-10" db="EMBL/GenBank/DDBJ databases">
        <title>The Natural Products Discovery Center: Release of the First 8490 Sequenced Strains for Exploring Actinobacteria Biosynthetic Diversity.</title>
        <authorList>
            <person name="Kalkreuter E."/>
            <person name="Kautsar S.A."/>
            <person name="Yang D."/>
            <person name="Bader C.D."/>
            <person name="Teijaro C.N."/>
            <person name="Fluegel L."/>
            <person name="Davis C.M."/>
            <person name="Simpson J.R."/>
            <person name="Lauterbach L."/>
            <person name="Steele A.D."/>
            <person name="Gui C."/>
            <person name="Meng S."/>
            <person name="Li G."/>
            <person name="Viehrig K."/>
            <person name="Ye F."/>
            <person name="Su P."/>
            <person name="Kiefer A.F."/>
            <person name="Nichols A."/>
            <person name="Cepeda A.J."/>
            <person name="Yan W."/>
            <person name="Fan B."/>
            <person name="Jiang Y."/>
            <person name="Adhikari A."/>
            <person name="Zheng C.-J."/>
            <person name="Schuster L."/>
            <person name="Cowan T.M."/>
            <person name="Smanski M.J."/>
            <person name="Chevrette M.G."/>
            <person name="De Carvalho L.P.S."/>
            <person name="Shen B."/>
        </authorList>
    </citation>
    <scope>NUCLEOTIDE SEQUENCE [LARGE SCALE GENOMIC DNA]</scope>
    <source>
        <strain evidence="1 2">NPDC017990</strain>
    </source>
</reference>
<comment type="caution">
    <text evidence="1">The sequence shown here is derived from an EMBL/GenBank/DDBJ whole genome shotgun (WGS) entry which is preliminary data.</text>
</comment>
<name>A0ABW7R7P6_9ACTN</name>
<organism evidence="1 2">
    <name type="scientific">Streptomyces longisporoflavus</name>
    <dbReference type="NCBI Taxonomy" id="28044"/>
    <lineage>
        <taxon>Bacteria</taxon>
        <taxon>Bacillati</taxon>
        <taxon>Actinomycetota</taxon>
        <taxon>Actinomycetes</taxon>
        <taxon>Kitasatosporales</taxon>
        <taxon>Streptomycetaceae</taxon>
        <taxon>Streptomyces</taxon>
    </lineage>
</organism>
<evidence type="ECO:0000313" key="2">
    <source>
        <dbReference type="Proteomes" id="UP001610818"/>
    </source>
</evidence>
<gene>
    <name evidence="1" type="ORF">ACH4F9_42050</name>
</gene>
<proteinExistence type="predicted"/>
<sequence length="79" mass="8419">MQSSKTVAIVDPVSTGARLAPEFARRTVAVLSSGKTPDAYAKGFRPGDFTDVITHTGDRGQTLTRLAALQPRPLHCPGR</sequence>
<evidence type="ECO:0000313" key="1">
    <source>
        <dbReference type="EMBL" id="MFH8551581.1"/>
    </source>
</evidence>
<protein>
    <submittedName>
        <fullName evidence="1">Uncharacterized protein</fullName>
    </submittedName>
</protein>
<dbReference type="RefSeq" id="WP_397718577.1">
    <property type="nucleotide sequence ID" value="NZ_JBIRGN010000013.1"/>
</dbReference>